<evidence type="ECO:0008006" key="4">
    <source>
        <dbReference type="Google" id="ProtNLM"/>
    </source>
</evidence>
<dbReference type="GO" id="GO:0016020">
    <property type="term" value="C:membrane"/>
    <property type="evidence" value="ECO:0007669"/>
    <property type="project" value="InterPro"/>
</dbReference>
<dbReference type="AlphaFoldDB" id="A0A8T0DSF5"/>
<name>A0A8T0DSF5_9TREM</name>
<organism evidence="2 3">
    <name type="scientific">Paragonimus westermani</name>
    <dbReference type="NCBI Taxonomy" id="34504"/>
    <lineage>
        <taxon>Eukaryota</taxon>
        <taxon>Metazoa</taxon>
        <taxon>Spiralia</taxon>
        <taxon>Lophotrochozoa</taxon>
        <taxon>Platyhelminthes</taxon>
        <taxon>Trematoda</taxon>
        <taxon>Digenea</taxon>
        <taxon>Plagiorchiida</taxon>
        <taxon>Troglotremata</taxon>
        <taxon>Troglotrematidae</taxon>
        <taxon>Paragonimus</taxon>
    </lineage>
</organism>
<keyword evidence="1" id="KW-0472">Membrane</keyword>
<reference evidence="2 3" key="1">
    <citation type="submission" date="2019-07" db="EMBL/GenBank/DDBJ databases">
        <title>Annotation for the trematode Paragonimus westermani.</title>
        <authorList>
            <person name="Choi Y.-J."/>
        </authorList>
    </citation>
    <scope>NUCLEOTIDE SEQUENCE [LARGE SCALE GENOMIC DNA]</scope>
    <source>
        <strain evidence="2">180907_Pwestermani</strain>
    </source>
</reference>
<dbReference type="OrthoDB" id="6134317at2759"/>
<dbReference type="Proteomes" id="UP000699462">
    <property type="component" value="Unassembled WGS sequence"/>
</dbReference>
<accession>A0A8T0DSF5</accession>
<keyword evidence="1" id="KW-1133">Transmembrane helix</keyword>
<gene>
    <name evidence="2" type="ORF">P879_04895</name>
</gene>
<evidence type="ECO:0000313" key="2">
    <source>
        <dbReference type="EMBL" id="KAF8570849.1"/>
    </source>
</evidence>
<proteinExistence type="predicted"/>
<dbReference type="SUPFAM" id="SSF48652">
    <property type="entry name" value="Tetraspanin"/>
    <property type="match status" value="1"/>
</dbReference>
<protein>
    <recommendedName>
        <fullName evidence="4">Tetraspanin</fullName>
    </recommendedName>
</protein>
<sequence>MEQDYYYTHATITNQQCTLNLRHLLFSLSCVSWCSGCLSVTLSVYESFYADHRIMRIHGFNKLFIGECHPAFRLVYFNKETIILGVCGVLLLGINSVGCAGIVKRSKNLLKLVEDDLEQLLTSLVKQYNESKLLVDEDTKFVNFLHFKLQCCGKNGIWDFDRRRPILSCGSNPTNRPVGYWPSNLSINRAVYQ</sequence>
<feature type="transmembrane region" description="Helical" evidence="1">
    <location>
        <begin position="24"/>
        <end position="45"/>
    </location>
</feature>
<dbReference type="InterPro" id="IPR008952">
    <property type="entry name" value="Tetraspanin_EC2_sf"/>
</dbReference>
<comment type="caution">
    <text evidence="2">The sequence shown here is derived from an EMBL/GenBank/DDBJ whole genome shotgun (WGS) entry which is preliminary data.</text>
</comment>
<evidence type="ECO:0000313" key="3">
    <source>
        <dbReference type="Proteomes" id="UP000699462"/>
    </source>
</evidence>
<keyword evidence="3" id="KW-1185">Reference proteome</keyword>
<dbReference type="Gene3D" id="1.10.1450.10">
    <property type="entry name" value="Tetraspanin"/>
    <property type="match status" value="1"/>
</dbReference>
<keyword evidence="1" id="KW-0812">Transmembrane</keyword>
<feature type="transmembrane region" description="Helical" evidence="1">
    <location>
        <begin position="82"/>
        <end position="103"/>
    </location>
</feature>
<dbReference type="EMBL" id="JTDF01000875">
    <property type="protein sequence ID" value="KAF8570849.1"/>
    <property type="molecule type" value="Genomic_DNA"/>
</dbReference>
<evidence type="ECO:0000256" key="1">
    <source>
        <dbReference type="SAM" id="Phobius"/>
    </source>
</evidence>